<organism evidence="2 3">
    <name type="scientific">Puccinia coronata f. sp. avenae</name>
    <dbReference type="NCBI Taxonomy" id="200324"/>
    <lineage>
        <taxon>Eukaryota</taxon>
        <taxon>Fungi</taxon>
        <taxon>Dikarya</taxon>
        <taxon>Basidiomycota</taxon>
        <taxon>Pucciniomycotina</taxon>
        <taxon>Pucciniomycetes</taxon>
        <taxon>Pucciniales</taxon>
        <taxon>Pucciniaceae</taxon>
        <taxon>Puccinia</taxon>
    </lineage>
</organism>
<reference evidence="2 3" key="1">
    <citation type="submission" date="2017-11" db="EMBL/GenBank/DDBJ databases">
        <title>De novo assembly and phasing of dikaryotic genomes from two isolates of Puccinia coronata f. sp. avenae, the causal agent of oat crown rust.</title>
        <authorList>
            <person name="Miller M.E."/>
            <person name="Zhang Y."/>
            <person name="Omidvar V."/>
            <person name="Sperschneider J."/>
            <person name="Schwessinger B."/>
            <person name="Raley C."/>
            <person name="Palmer J.M."/>
            <person name="Garnica D."/>
            <person name="Upadhyaya N."/>
            <person name="Rathjen J."/>
            <person name="Taylor J.M."/>
            <person name="Park R.F."/>
            <person name="Dodds P.N."/>
            <person name="Hirsch C.D."/>
            <person name="Kianian S.F."/>
            <person name="Figueroa M."/>
        </authorList>
    </citation>
    <scope>NUCLEOTIDE SEQUENCE [LARGE SCALE GENOMIC DNA]</scope>
    <source>
        <strain evidence="2">12SD80</strain>
    </source>
</reference>
<proteinExistence type="predicted"/>
<keyword evidence="1" id="KW-0732">Signal</keyword>
<feature type="signal peptide" evidence="1">
    <location>
        <begin position="1"/>
        <end position="23"/>
    </location>
</feature>
<accession>A0A2N5UD81</accession>
<feature type="chain" id="PRO_5014665919" evidence="1">
    <location>
        <begin position="24"/>
        <end position="77"/>
    </location>
</feature>
<sequence length="77" mass="8413">MKSVSILAFVLLLIGFFDQGTVGAPVEKRRTHCRQVTTSSSSSLCTRSTTLSPKFSKNRYSVTGLPFQYSGSFGRGM</sequence>
<comment type="caution">
    <text evidence="2">The sequence shown here is derived from an EMBL/GenBank/DDBJ whole genome shotgun (WGS) entry which is preliminary data.</text>
</comment>
<evidence type="ECO:0000313" key="3">
    <source>
        <dbReference type="Proteomes" id="UP000235392"/>
    </source>
</evidence>
<evidence type="ECO:0000313" key="2">
    <source>
        <dbReference type="EMBL" id="PLW35702.1"/>
    </source>
</evidence>
<evidence type="ECO:0000256" key="1">
    <source>
        <dbReference type="SAM" id="SignalP"/>
    </source>
</evidence>
<gene>
    <name evidence="2" type="ORF">PCASD_13127</name>
</gene>
<dbReference type="AlphaFoldDB" id="A0A2N5UD81"/>
<name>A0A2N5UD81_9BASI</name>
<protein>
    <submittedName>
        <fullName evidence="2">Uncharacterized protein</fullName>
    </submittedName>
</protein>
<dbReference type="Proteomes" id="UP000235392">
    <property type="component" value="Unassembled WGS sequence"/>
</dbReference>
<dbReference type="EMBL" id="PGCI01000173">
    <property type="protein sequence ID" value="PLW35702.1"/>
    <property type="molecule type" value="Genomic_DNA"/>
</dbReference>